<keyword evidence="3" id="KW-1185">Reference proteome</keyword>
<evidence type="ECO:0000313" key="2">
    <source>
        <dbReference type="EMBL" id="MFC4361815.1"/>
    </source>
</evidence>
<reference evidence="3" key="1">
    <citation type="journal article" date="2019" name="Int. J. Syst. Evol. Microbiol.">
        <title>The Global Catalogue of Microorganisms (GCM) 10K type strain sequencing project: providing services to taxonomists for standard genome sequencing and annotation.</title>
        <authorList>
            <consortium name="The Broad Institute Genomics Platform"/>
            <consortium name="The Broad Institute Genome Sequencing Center for Infectious Disease"/>
            <person name="Wu L."/>
            <person name="Ma J."/>
        </authorList>
    </citation>
    <scope>NUCLEOTIDE SEQUENCE [LARGE SCALE GENOMIC DNA]</scope>
    <source>
        <strain evidence="3">CECT 8570</strain>
    </source>
</reference>
<evidence type="ECO:0000259" key="1">
    <source>
        <dbReference type="Pfam" id="PF00561"/>
    </source>
</evidence>
<name>A0ABV8V3J6_9GAMM</name>
<dbReference type="InterPro" id="IPR050266">
    <property type="entry name" value="AB_hydrolase_sf"/>
</dbReference>
<dbReference type="InterPro" id="IPR000073">
    <property type="entry name" value="AB_hydrolase_1"/>
</dbReference>
<protein>
    <submittedName>
        <fullName evidence="2">Alpha/beta hydrolase</fullName>
    </submittedName>
</protein>
<dbReference type="Proteomes" id="UP001595840">
    <property type="component" value="Unassembled WGS sequence"/>
</dbReference>
<keyword evidence="2" id="KW-0378">Hydrolase</keyword>
<dbReference type="GO" id="GO:0016787">
    <property type="term" value="F:hydrolase activity"/>
    <property type="evidence" value="ECO:0007669"/>
    <property type="project" value="UniProtKB-KW"/>
</dbReference>
<dbReference type="Gene3D" id="3.40.50.1820">
    <property type="entry name" value="alpha/beta hydrolase"/>
    <property type="match status" value="1"/>
</dbReference>
<gene>
    <name evidence="2" type="ORF">ACFOX3_05845</name>
</gene>
<dbReference type="PANTHER" id="PTHR43798">
    <property type="entry name" value="MONOACYLGLYCEROL LIPASE"/>
    <property type="match status" value="1"/>
</dbReference>
<dbReference type="SUPFAM" id="SSF53474">
    <property type="entry name" value="alpha/beta-Hydrolases"/>
    <property type="match status" value="1"/>
</dbReference>
<organism evidence="2 3">
    <name type="scientific">Simiduia curdlanivorans</name>
    <dbReference type="NCBI Taxonomy" id="1492769"/>
    <lineage>
        <taxon>Bacteria</taxon>
        <taxon>Pseudomonadati</taxon>
        <taxon>Pseudomonadota</taxon>
        <taxon>Gammaproteobacteria</taxon>
        <taxon>Cellvibrionales</taxon>
        <taxon>Cellvibrionaceae</taxon>
        <taxon>Simiduia</taxon>
    </lineage>
</organism>
<dbReference type="EMBL" id="JBHSCX010000004">
    <property type="protein sequence ID" value="MFC4361815.1"/>
    <property type="molecule type" value="Genomic_DNA"/>
</dbReference>
<dbReference type="PANTHER" id="PTHR43798:SF33">
    <property type="entry name" value="HYDROLASE, PUTATIVE (AFU_ORTHOLOGUE AFUA_2G14860)-RELATED"/>
    <property type="match status" value="1"/>
</dbReference>
<comment type="caution">
    <text evidence="2">The sequence shown here is derived from an EMBL/GenBank/DDBJ whole genome shotgun (WGS) entry which is preliminary data.</text>
</comment>
<accession>A0ABV8V3J6</accession>
<dbReference type="InterPro" id="IPR029058">
    <property type="entry name" value="AB_hydrolase_fold"/>
</dbReference>
<dbReference type="Pfam" id="PF00561">
    <property type="entry name" value="Abhydrolase_1"/>
    <property type="match status" value="1"/>
</dbReference>
<dbReference type="RefSeq" id="WP_290263831.1">
    <property type="nucleotide sequence ID" value="NZ_JAUFQG010000006.1"/>
</dbReference>
<evidence type="ECO:0000313" key="3">
    <source>
        <dbReference type="Proteomes" id="UP001595840"/>
    </source>
</evidence>
<feature type="domain" description="AB hydrolase-1" evidence="1">
    <location>
        <begin position="40"/>
        <end position="195"/>
    </location>
</feature>
<proteinExistence type="predicted"/>
<sequence>MTVLINPDVSAANVPVVERVFTLAGGREICAQVWERPDAPIFLALHGWLDNSASFSRLAPLLNVTVIALDLAGHGLSYHRNAEAPYHIWDDLIDLEEIVEQLGGVEVGLLGHSRGAIICAMYAAIMPERCHQVLLIDGLVPEPVPSAKFPAQLRKAILEFKRHAARSFPIYDSIAAAAKIRHQGMFPLSEMAANAIVERGTKPVDAGVTWRVDPKLLAPSMIKLTSEQINALVADIQVPATLVLASEGMPKLFPFFAKNLQSFSNIEMVNLVGSHHLHLEDEVVQVAALFNQKIQQHQGDENRV</sequence>